<keyword evidence="4" id="KW-1185">Reference proteome</keyword>
<dbReference type="PANTHER" id="PTHR36938">
    <property type="entry name" value="PROTEIN CBG26935"/>
    <property type="match status" value="1"/>
</dbReference>
<keyword evidence="1" id="KW-0732">Signal</keyword>
<comment type="caution">
    <text evidence="3">The sequence shown here is derived from an EMBL/GenBank/DDBJ whole genome shotgun (WGS) entry which is preliminary data.</text>
</comment>
<name>A0A8S1HK37_9PELO</name>
<feature type="domain" description="WAP" evidence="2">
    <location>
        <begin position="199"/>
        <end position="255"/>
    </location>
</feature>
<gene>
    <name evidence="3" type="ORF">CAUJ_LOCUS11286</name>
</gene>
<protein>
    <recommendedName>
        <fullName evidence="2">WAP domain-containing protein</fullName>
    </recommendedName>
</protein>
<proteinExistence type="predicted"/>
<evidence type="ECO:0000313" key="4">
    <source>
        <dbReference type="Proteomes" id="UP000835052"/>
    </source>
</evidence>
<dbReference type="GO" id="GO:0005576">
    <property type="term" value="C:extracellular region"/>
    <property type="evidence" value="ECO:0007669"/>
    <property type="project" value="InterPro"/>
</dbReference>
<evidence type="ECO:0000313" key="3">
    <source>
        <dbReference type="EMBL" id="CAD6195367.1"/>
    </source>
</evidence>
<dbReference type="PANTHER" id="PTHR36938:SF2">
    <property type="entry name" value="WAP DOMAIN-CONTAINING PROTEIN"/>
    <property type="match status" value="1"/>
</dbReference>
<dbReference type="EMBL" id="CAJGYM010000054">
    <property type="protein sequence ID" value="CAD6195367.1"/>
    <property type="molecule type" value="Genomic_DNA"/>
</dbReference>
<sequence>MVFGALFCTTLVVSVASQQMSLCDYFEKLGIAKPECGHIIRKPTFNAFNTFNAYAPVGTFNNFNVPTFRPTFNSFAFNSLAGGSSSVASFGAALPLCRNYFHSCMSSSTCESGTVCTIGTGLGSCCTSPERASCPSATQLNINCRKLRSVNWCNSDADCRGSSTTPSMCCPTGCNYNMCVHVGLPVVHPRRSIAFSSMAHSASGDSCPDSYQLDIKCQSHRITSWCNSDSECRSGINTRKCCPTLCGYNACVMKFNNKWIVA</sequence>
<dbReference type="PROSITE" id="PS51390">
    <property type="entry name" value="WAP"/>
    <property type="match status" value="2"/>
</dbReference>
<evidence type="ECO:0000256" key="1">
    <source>
        <dbReference type="SAM" id="SignalP"/>
    </source>
</evidence>
<dbReference type="Proteomes" id="UP000835052">
    <property type="component" value="Unassembled WGS sequence"/>
</dbReference>
<dbReference type="GO" id="GO:0030414">
    <property type="term" value="F:peptidase inhibitor activity"/>
    <property type="evidence" value="ECO:0007669"/>
    <property type="project" value="InterPro"/>
</dbReference>
<feature type="signal peptide" evidence="1">
    <location>
        <begin position="1"/>
        <end position="17"/>
    </location>
</feature>
<evidence type="ECO:0000259" key="2">
    <source>
        <dbReference type="PROSITE" id="PS51390"/>
    </source>
</evidence>
<accession>A0A8S1HK37</accession>
<feature type="chain" id="PRO_5035744118" description="WAP domain-containing protein" evidence="1">
    <location>
        <begin position="18"/>
        <end position="262"/>
    </location>
</feature>
<feature type="domain" description="WAP" evidence="2">
    <location>
        <begin position="127"/>
        <end position="183"/>
    </location>
</feature>
<dbReference type="AlphaFoldDB" id="A0A8S1HK37"/>
<reference evidence="3" key="1">
    <citation type="submission" date="2020-10" db="EMBL/GenBank/DDBJ databases">
        <authorList>
            <person name="Kikuchi T."/>
        </authorList>
    </citation>
    <scope>NUCLEOTIDE SEQUENCE</scope>
    <source>
        <strain evidence="3">NKZ352</strain>
    </source>
</reference>
<organism evidence="3 4">
    <name type="scientific">Caenorhabditis auriculariae</name>
    <dbReference type="NCBI Taxonomy" id="2777116"/>
    <lineage>
        <taxon>Eukaryota</taxon>
        <taxon>Metazoa</taxon>
        <taxon>Ecdysozoa</taxon>
        <taxon>Nematoda</taxon>
        <taxon>Chromadorea</taxon>
        <taxon>Rhabditida</taxon>
        <taxon>Rhabditina</taxon>
        <taxon>Rhabditomorpha</taxon>
        <taxon>Rhabditoidea</taxon>
        <taxon>Rhabditidae</taxon>
        <taxon>Peloderinae</taxon>
        <taxon>Caenorhabditis</taxon>
    </lineage>
</organism>
<dbReference type="OrthoDB" id="5802447at2759"/>
<dbReference type="InterPro" id="IPR008197">
    <property type="entry name" value="WAP_dom"/>
</dbReference>